<keyword evidence="3" id="KW-1185">Reference proteome</keyword>
<accession>A0AAV6GKD9</accession>
<reference evidence="2" key="1">
    <citation type="submission" date="2020-10" db="EMBL/GenBank/DDBJ databases">
        <title>Chromosome-scale genome assembly of the Allis shad, Alosa alosa.</title>
        <authorList>
            <person name="Margot Z."/>
            <person name="Christophe K."/>
            <person name="Cabau C."/>
            <person name="Louis A."/>
            <person name="Berthelot C."/>
            <person name="Parey E."/>
            <person name="Roest Crollius H."/>
            <person name="Montfort J."/>
            <person name="Robinson-Rechavi M."/>
            <person name="Bucao C."/>
            <person name="Bouchez O."/>
            <person name="Gislard M."/>
            <person name="Lluch J."/>
            <person name="Milhes M."/>
            <person name="Lampietro C."/>
            <person name="Lopez Roques C."/>
            <person name="Donnadieu C."/>
            <person name="Braasch I."/>
            <person name="Desvignes T."/>
            <person name="Postlethwait J."/>
            <person name="Bobe J."/>
            <person name="Guiguen Y."/>
        </authorList>
    </citation>
    <scope>NUCLEOTIDE SEQUENCE</scope>
    <source>
        <strain evidence="2">M-15738</strain>
        <tissue evidence="2">Blood</tissue>
    </source>
</reference>
<gene>
    <name evidence="2" type="ORF">AALO_G00134290</name>
</gene>
<comment type="caution">
    <text evidence="2">The sequence shown here is derived from an EMBL/GenBank/DDBJ whole genome shotgun (WGS) entry which is preliminary data.</text>
</comment>
<proteinExistence type="predicted"/>
<dbReference type="EMBL" id="JADWDJ010000010">
    <property type="protein sequence ID" value="KAG5274276.1"/>
    <property type="molecule type" value="Genomic_DNA"/>
</dbReference>
<evidence type="ECO:0000256" key="1">
    <source>
        <dbReference type="SAM" id="MobiDB-lite"/>
    </source>
</evidence>
<organism evidence="2 3">
    <name type="scientific">Alosa alosa</name>
    <name type="common">allis shad</name>
    <dbReference type="NCBI Taxonomy" id="278164"/>
    <lineage>
        <taxon>Eukaryota</taxon>
        <taxon>Metazoa</taxon>
        <taxon>Chordata</taxon>
        <taxon>Craniata</taxon>
        <taxon>Vertebrata</taxon>
        <taxon>Euteleostomi</taxon>
        <taxon>Actinopterygii</taxon>
        <taxon>Neopterygii</taxon>
        <taxon>Teleostei</taxon>
        <taxon>Clupei</taxon>
        <taxon>Clupeiformes</taxon>
        <taxon>Clupeoidei</taxon>
        <taxon>Clupeidae</taxon>
        <taxon>Alosa</taxon>
    </lineage>
</organism>
<evidence type="ECO:0000313" key="3">
    <source>
        <dbReference type="Proteomes" id="UP000823561"/>
    </source>
</evidence>
<name>A0AAV6GKD9_9TELE</name>
<dbReference type="AlphaFoldDB" id="A0AAV6GKD9"/>
<feature type="region of interest" description="Disordered" evidence="1">
    <location>
        <begin position="67"/>
        <end position="86"/>
    </location>
</feature>
<sequence length="161" mass="16649">MCPCVGCLTVVPPAGPLPASHLCVSAPDATAAVADASPAAATARVRRRCVVCVSTCPLCPEAKATAARTPTPTTTPTTSTSCSSRPLPANNSKQMNSLVQSLLCISACCLSVSHNSPALLTLFRSNPLDPESSCLLVSSSPLQLAKPLYPYTPSFQYFVVL</sequence>
<evidence type="ECO:0000313" key="2">
    <source>
        <dbReference type="EMBL" id="KAG5274276.1"/>
    </source>
</evidence>
<dbReference type="Proteomes" id="UP000823561">
    <property type="component" value="Chromosome 10"/>
</dbReference>
<protein>
    <submittedName>
        <fullName evidence="2">Uncharacterized protein</fullName>
    </submittedName>
</protein>